<protein>
    <submittedName>
        <fullName evidence="7">DEAD-box ATP-dependent RNA helicase 13</fullName>
    </submittedName>
</protein>
<dbReference type="Proteomes" id="UP000289340">
    <property type="component" value="Chromosome 6"/>
</dbReference>
<dbReference type="InterPro" id="IPR027417">
    <property type="entry name" value="P-loop_NTPase"/>
</dbReference>
<dbReference type="Gene3D" id="3.40.50.300">
    <property type="entry name" value="P-loop containing nucleotide triphosphate hydrolases"/>
    <property type="match status" value="1"/>
</dbReference>
<evidence type="ECO:0000256" key="4">
    <source>
        <dbReference type="ARBA" id="ARBA00022840"/>
    </source>
</evidence>
<keyword evidence="1" id="KW-0547">Nucleotide-binding</keyword>
<dbReference type="GO" id="GO:0005524">
    <property type="term" value="F:ATP binding"/>
    <property type="evidence" value="ECO:0007669"/>
    <property type="project" value="UniProtKB-KW"/>
</dbReference>
<keyword evidence="5" id="KW-0175">Coiled coil</keyword>
<proteinExistence type="predicted"/>
<dbReference type="GO" id="GO:0016787">
    <property type="term" value="F:hydrolase activity"/>
    <property type="evidence" value="ECO:0007669"/>
    <property type="project" value="UniProtKB-KW"/>
</dbReference>
<accession>A0A445KDD9</accession>
<keyword evidence="2" id="KW-0378">Hydrolase</keyword>
<organism evidence="7 8">
    <name type="scientific">Glycine soja</name>
    <name type="common">Wild soybean</name>
    <dbReference type="NCBI Taxonomy" id="3848"/>
    <lineage>
        <taxon>Eukaryota</taxon>
        <taxon>Viridiplantae</taxon>
        <taxon>Streptophyta</taxon>
        <taxon>Embryophyta</taxon>
        <taxon>Tracheophyta</taxon>
        <taxon>Spermatophyta</taxon>
        <taxon>Magnoliopsida</taxon>
        <taxon>eudicotyledons</taxon>
        <taxon>Gunneridae</taxon>
        <taxon>Pentapetalae</taxon>
        <taxon>rosids</taxon>
        <taxon>fabids</taxon>
        <taxon>Fabales</taxon>
        <taxon>Fabaceae</taxon>
        <taxon>Papilionoideae</taxon>
        <taxon>50 kb inversion clade</taxon>
        <taxon>NPAAA clade</taxon>
        <taxon>indigoferoid/millettioid clade</taxon>
        <taxon>Phaseoleae</taxon>
        <taxon>Glycine</taxon>
        <taxon>Glycine subgen. Soja</taxon>
    </lineage>
</organism>
<dbReference type="PANTHER" id="PTHR47959">
    <property type="entry name" value="ATP-DEPENDENT RNA HELICASE RHLE-RELATED"/>
    <property type="match status" value="1"/>
</dbReference>
<gene>
    <name evidence="7" type="ORF">D0Y65_015441</name>
</gene>
<dbReference type="EMBL" id="QZWG01000006">
    <property type="protein sequence ID" value="RZC08729.1"/>
    <property type="molecule type" value="Genomic_DNA"/>
</dbReference>
<keyword evidence="4" id="KW-0067">ATP-binding</keyword>
<evidence type="ECO:0000256" key="2">
    <source>
        <dbReference type="ARBA" id="ARBA00022801"/>
    </source>
</evidence>
<dbReference type="SMART" id="SM00490">
    <property type="entry name" value="HELICc"/>
    <property type="match status" value="1"/>
</dbReference>
<reference evidence="7 8" key="1">
    <citation type="submission" date="2018-09" db="EMBL/GenBank/DDBJ databases">
        <title>A high-quality reference genome of wild soybean provides a powerful tool to mine soybean genomes.</title>
        <authorList>
            <person name="Xie M."/>
            <person name="Chung C.Y.L."/>
            <person name="Li M.-W."/>
            <person name="Wong F.-L."/>
            <person name="Chan T.-F."/>
            <person name="Lam H.-M."/>
        </authorList>
    </citation>
    <scope>NUCLEOTIDE SEQUENCE [LARGE SCALE GENOMIC DNA]</scope>
    <source>
        <strain evidence="8">cv. W05</strain>
        <tissue evidence="7">Hypocotyl of etiolated seedlings</tissue>
    </source>
</reference>
<evidence type="ECO:0000256" key="5">
    <source>
        <dbReference type="SAM" id="Coils"/>
    </source>
</evidence>
<evidence type="ECO:0000256" key="1">
    <source>
        <dbReference type="ARBA" id="ARBA00022741"/>
    </source>
</evidence>
<evidence type="ECO:0000313" key="8">
    <source>
        <dbReference type="Proteomes" id="UP000289340"/>
    </source>
</evidence>
<dbReference type="PROSITE" id="PS51194">
    <property type="entry name" value="HELICASE_CTER"/>
    <property type="match status" value="1"/>
</dbReference>
<dbReference type="GO" id="GO:0005829">
    <property type="term" value="C:cytosol"/>
    <property type="evidence" value="ECO:0007669"/>
    <property type="project" value="TreeGrafter"/>
</dbReference>
<keyword evidence="3 7" id="KW-0347">Helicase</keyword>
<sequence>MDRFHENENGILVATDVAARGLDILGVRIVVHYQLPHSAEGYVHRSGRTTRAFAEGCSIALISSRDTSKFVSLCKSFSKDKKNWFDRNASSLELVTENYDSEEAQVNKHKQMKTISRQLKKLQKELEMLILHPLQSKTFLHRYLAGALSLLCLYDNMIITLLQKGYTKMVLKEIQTRF</sequence>
<evidence type="ECO:0000256" key="3">
    <source>
        <dbReference type="ARBA" id="ARBA00022806"/>
    </source>
</evidence>
<dbReference type="CDD" id="cd18787">
    <property type="entry name" value="SF2_C_DEAD"/>
    <property type="match status" value="1"/>
</dbReference>
<evidence type="ECO:0000259" key="6">
    <source>
        <dbReference type="PROSITE" id="PS51194"/>
    </source>
</evidence>
<dbReference type="PANTHER" id="PTHR47959:SF1">
    <property type="entry name" value="ATP-DEPENDENT RNA HELICASE DBPA"/>
    <property type="match status" value="1"/>
</dbReference>
<dbReference type="InterPro" id="IPR050079">
    <property type="entry name" value="DEAD_box_RNA_helicase"/>
</dbReference>
<dbReference type="Pfam" id="PF00271">
    <property type="entry name" value="Helicase_C"/>
    <property type="match status" value="1"/>
</dbReference>
<dbReference type="AlphaFoldDB" id="A0A445KDD9"/>
<dbReference type="GO" id="GO:0003724">
    <property type="term" value="F:RNA helicase activity"/>
    <property type="evidence" value="ECO:0007669"/>
    <property type="project" value="TreeGrafter"/>
</dbReference>
<evidence type="ECO:0000313" key="7">
    <source>
        <dbReference type="EMBL" id="RZC08729.1"/>
    </source>
</evidence>
<keyword evidence="8" id="KW-1185">Reference proteome</keyword>
<comment type="caution">
    <text evidence="7">The sequence shown here is derived from an EMBL/GenBank/DDBJ whole genome shotgun (WGS) entry which is preliminary data.</text>
</comment>
<dbReference type="InterPro" id="IPR001650">
    <property type="entry name" value="Helicase_C-like"/>
</dbReference>
<feature type="domain" description="Helicase C-terminal" evidence="6">
    <location>
        <begin position="1"/>
        <end position="100"/>
    </location>
</feature>
<feature type="coiled-coil region" evidence="5">
    <location>
        <begin position="92"/>
        <end position="132"/>
    </location>
</feature>
<dbReference type="SUPFAM" id="SSF52540">
    <property type="entry name" value="P-loop containing nucleoside triphosphate hydrolases"/>
    <property type="match status" value="1"/>
</dbReference>
<name>A0A445KDD9_GLYSO</name>